<dbReference type="SUPFAM" id="SSF49785">
    <property type="entry name" value="Galactose-binding domain-like"/>
    <property type="match status" value="1"/>
</dbReference>
<dbReference type="EC" id="3.2.1.25" evidence="2"/>
<name>A0A842ICU8_9RHOB</name>
<dbReference type="InterPro" id="IPR036156">
    <property type="entry name" value="Beta-gal/glucu_dom_sf"/>
</dbReference>
<dbReference type="GO" id="GO:0006516">
    <property type="term" value="P:glycoprotein catabolic process"/>
    <property type="evidence" value="ECO:0007669"/>
    <property type="project" value="TreeGrafter"/>
</dbReference>
<protein>
    <recommendedName>
        <fullName evidence="2">beta-mannosidase</fullName>
        <ecNumber evidence="2">3.2.1.25</ecNumber>
    </recommendedName>
</protein>
<dbReference type="RefSeq" id="WP_185798996.1">
    <property type="nucleotide sequence ID" value="NZ_JACLQD010000006.1"/>
</dbReference>
<feature type="domain" description="Beta-mannosidase-like galactose-binding" evidence="7">
    <location>
        <begin position="7"/>
        <end position="171"/>
    </location>
</feature>
<evidence type="ECO:0000256" key="2">
    <source>
        <dbReference type="ARBA" id="ARBA00012754"/>
    </source>
</evidence>
<comment type="caution">
    <text evidence="8">The sequence shown here is derived from an EMBL/GenBank/DDBJ whole genome shotgun (WGS) entry which is preliminary data.</text>
</comment>
<reference evidence="8 9" key="1">
    <citation type="journal article" date="2017" name="Int. J. Syst. Evol. Microbiol.">
        <title>Gemmobacter straminiformis sp. nov., isolated from an artificial fountain.</title>
        <authorList>
            <person name="Kang J.Y."/>
            <person name="Kim M.J."/>
            <person name="Chun J."/>
            <person name="Son K.P."/>
            <person name="Jahng K.Y."/>
        </authorList>
    </citation>
    <scope>NUCLEOTIDE SEQUENCE [LARGE SCALE GENOMIC DNA]</scope>
    <source>
        <strain evidence="8 9">CAM-8</strain>
    </source>
</reference>
<evidence type="ECO:0000256" key="5">
    <source>
        <dbReference type="ARBA" id="ARBA00023295"/>
    </source>
</evidence>
<dbReference type="EMBL" id="JACLQD010000006">
    <property type="protein sequence ID" value="MBC2837379.1"/>
    <property type="molecule type" value="Genomic_DNA"/>
</dbReference>
<dbReference type="AlphaFoldDB" id="A0A842ICU8"/>
<dbReference type="Gene3D" id="2.60.40.10">
    <property type="entry name" value="Immunoglobulins"/>
    <property type="match status" value="2"/>
</dbReference>
<evidence type="ECO:0000256" key="4">
    <source>
        <dbReference type="ARBA" id="ARBA00023180"/>
    </source>
</evidence>
<evidence type="ECO:0000259" key="7">
    <source>
        <dbReference type="Pfam" id="PF22666"/>
    </source>
</evidence>
<feature type="domain" description="Beta-mannosidase Ig-fold" evidence="6">
    <location>
        <begin position="709"/>
        <end position="780"/>
    </location>
</feature>
<dbReference type="Gene3D" id="2.60.120.260">
    <property type="entry name" value="Galactose-binding domain-like"/>
    <property type="match status" value="1"/>
</dbReference>
<dbReference type="Pfam" id="PF17753">
    <property type="entry name" value="Ig_mannosidase"/>
    <property type="match status" value="1"/>
</dbReference>
<organism evidence="8 9">
    <name type="scientific">Paragemmobacter straminiformis</name>
    <dbReference type="NCBI Taxonomy" id="2045119"/>
    <lineage>
        <taxon>Bacteria</taxon>
        <taxon>Pseudomonadati</taxon>
        <taxon>Pseudomonadota</taxon>
        <taxon>Alphaproteobacteria</taxon>
        <taxon>Rhodobacterales</taxon>
        <taxon>Paracoccaceae</taxon>
        <taxon>Paragemmobacter</taxon>
    </lineage>
</organism>
<dbReference type="Gene3D" id="3.20.20.80">
    <property type="entry name" value="Glycosidases"/>
    <property type="match status" value="1"/>
</dbReference>
<keyword evidence="9" id="KW-1185">Reference proteome</keyword>
<evidence type="ECO:0000256" key="1">
    <source>
        <dbReference type="ARBA" id="ARBA00000829"/>
    </source>
</evidence>
<keyword evidence="5" id="KW-0326">Glycosidase</keyword>
<dbReference type="InterPro" id="IPR008979">
    <property type="entry name" value="Galactose-bd-like_sf"/>
</dbReference>
<dbReference type="InterPro" id="IPR054593">
    <property type="entry name" value="Beta-mannosidase-like_N2"/>
</dbReference>
<keyword evidence="3 8" id="KW-0378">Hydrolase</keyword>
<evidence type="ECO:0000259" key="6">
    <source>
        <dbReference type="Pfam" id="PF17753"/>
    </source>
</evidence>
<dbReference type="Proteomes" id="UP000555411">
    <property type="component" value="Unassembled WGS sequence"/>
</dbReference>
<dbReference type="GO" id="GO:0004567">
    <property type="term" value="F:beta-mannosidase activity"/>
    <property type="evidence" value="ECO:0007669"/>
    <property type="project" value="UniProtKB-EC"/>
</dbReference>
<dbReference type="SUPFAM" id="SSF49303">
    <property type="entry name" value="beta-Galactosidase/glucuronidase domain"/>
    <property type="match status" value="2"/>
</dbReference>
<accession>A0A842ICU8</accession>
<dbReference type="InterPro" id="IPR017853">
    <property type="entry name" value="GH"/>
</dbReference>
<evidence type="ECO:0000313" key="8">
    <source>
        <dbReference type="EMBL" id="MBC2837379.1"/>
    </source>
</evidence>
<dbReference type="InterPro" id="IPR050887">
    <property type="entry name" value="Beta-mannosidase_GH2"/>
</dbReference>
<dbReference type="PANTHER" id="PTHR43730">
    <property type="entry name" value="BETA-MANNOSIDASE"/>
    <property type="match status" value="1"/>
</dbReference>
<dbReference type="InterPro" id="IPR041625">
    <property type="entry name" value="Beta-mannosidase_Ig"/>
</dbReference>
<dbReference type="SUPFAM" id="SSF51445">
    <property type="entry name" value="(Trans)glycosidases"/>
    <property type="match status" value="1"/>
</dbReference>
<proteinExistence type="predicted"/>
<dbReference type="FunFam" id="3.20.20.80:FF:000050">
    <property type="entry name" value="Beta-mannosidase B"/>
    <property type="match status" value="1"/>
</dbReference>
<keyword evidence="4" id="KW-0325">Glycoprotein</keyword>
<sequence>MDLAGEWRFGDGAGTDVPCALPGDGITALQAAGVIPDPYYGRNEYGLRWIAGRDWVARRAFEHDGTESELVIEGLDTVAEVRLNGILVLSAANAFRRWRVPLAGALRRGANEIAVTFRSVVAEGAARQAALPFPVPYHQPNCPIPNGNMIRKPQCDFGWDWNIALAPFGIWGAIRLEPVGPRVRDVIVSQRHEGGVAEVAVEVQGTGDEVTATLCGVTASAPAVGGVGRVVLRIERPVLWWPAGSGEQVLHDLVVTMGGARAVRRIGLRDLALVAQADAAGRSFGFRVNGRDVFARGANWIPADALHGRITVEGVRGLLQSAVDAHMNMIRIWGGGRYEPDWFYDLCDEMGLMVWQDFMFACHLYPSTPGFLAEVDAEVRDVVARLNHHACIALWCGDNELIGALGWFEESRKDRDRYLVSYDRLNRTVETALMAVAPAANWWPSSPSPGVLSFGDAWHDDGSGDMHFWSVWHEGRDFDHYRDVRPRFCSEFGFQSYPSLSAIGSFAEPRDFNIAAPVMESHQKNAGGNARIAETMFRYFRFPVDFGNFVYLSQVQQGLAIKTAVTAWRGLKPHCQGVLYWQLNDTWPVCSWASLDYGGGWKLLHHMARGFYAPVTVVCLPDAEGFTLRAVNDGQGEVALRVVARAAAMDGTLRPLGAGEGTVPLDRGVDLLRVARDDLREGEVLAFAWEGGATGGDVFAPRPWKSYELQPAGMRAEISGGAGRWTIRLTVAALAPFVAVEADVAGRFSANAVTLFPDHPAEITFDCAADAAPRFLIRDLHSATYASEKETK</sequence>
<gene>
    <name evidence="8" type="ORF">H7F16_17810</name>
</gene>
<dbReference type="Pfam" id="PF22666">
    <property type="entry name" value="Glyco_hydro_2_N2"/>
    <property type="match status" value="1"/>
</dbReference>
<dbReference type="InterPro" id="IPR013783">
    <property type="entry name" value="Ig-like_fold"/>
</dbReference>
<dbReference type="PANTHER" id="PTHR43730:SF1">
    <property type="entry name" value="BETA-MANNOSIDASE"/>
    <property type="match status" value="1"/>
</dbReference>
<comment type="catalytic activity">
    <reaction evidence="1">
        <text>Hydrolysis of terminal, non-reducing beta-D-mannose residues in beta-D-mannosides.</text>
        <dbReference type="EC" id="3.2.1.25"/>
    </reaction>
</comment>
<evidence type="ECO:0000313" key="9">
    <source>
        <dbReference type="Proteomes" id="UP000555411"/>
    </source>
</evidence>
<evidence type="ECO:0000256" key="3">
    <source>
        <dbReference type="ARBA" id="ARBA00022801"/>
    </source>
</evidence>